<dbReference type="GO" id="GO:0043005">
    <property type="term" value="C:neuron projection"/>
    <property type="evidence" value="ECO:0007669"/>
    <property type="project" value="TreeGrafter"/>
</dbReference>
<evidence type="ECO:0000313" key="3">
    <source>
        <dbReference type="WBParaSite" id="scf7180000419950.g4529"/>
    </source>
</evidence>
<dbReference type="PANTHER" id="PTHR24099">
    <property type="entry name" value="E3 UBIQUITIN-PROTEIN LIGASE TRIM36-RELATED"/>
    <property type="match status" value="1"/>
</dbReference>
<accession>A0A915NSE6</accession>
<keyword evidence="2" id="KW-1185">Reference proteome</keyword>
<dbReference type="InterPro" id="IPR043136">
    <property type="entry name" value="B30.2/SPRY_sf"/>
</dbReference>
<dbReference type="InterPro" id="IPR003877">
    <property type="entry name" value="SPRY_dom"/>
</dbReference>
<evidence type="ECO:0000313" key="2">
    <source>
        <dbReference type="Proteomes" id="UP000887560"/>
    </source>
</evidence>
<name>A0A915NSE6_9BILA</name>
<dbReference type="InterPro" id="IPR013320">
    <property type="entry name" value="ConA-like_dom_sf"/>
</dbReference>
<dbReference type="Gene3D" id="2.60.120.920">
    <property type="match status" value="1"/>
</dbReference>
<dbReference type="SMART" id="SM00449">
    <property type="entry name" value="SPRY"/>
    <property type="match status" value="1"/>
</dbReference>
<evidence type="ECO:0000259" key="1">
    <source>
        <dbReference type="PROSITE" id="PS50188"/>
    </source>
</evidence>
<dbReference type="InterPro" id="IPR050617">
    <property type="entry name" value="E3_ligase_FN3/SPRY"/>
</dbReference>
<dbReference type="GO" id="GO:0007411">
    <property type="term" value="P:axon guidance"/>
    <property type="evidence" value="ECO:0007669"/>
    <property type="project" value="TreeGrafter"/>
</dbReference>
<proteinExistence type="predicted"/>
<feature type="domain" description="B30.2/SPRY" evidence="1">
    <location>
        <begin position="1"/>
        <end position="140"/>
    </location>
</feature>
<organism evidence="2 3">
    <name type="scientific">Meloidogyne floridensis</name>
    <dbReference type="NCBI Taxonomy" id="298350"/>
    <lineage>
        <taxon>Eukaryota</taxon>
        <taxon>Metazoa</taxon>
        <taxon>Ecdysozoa</taxon>
        <taxon>Nematoda</taxon>
        <taxon>Chromadorea</taxon>
        <taxon>Rhabditida</taxon>
        <taxon>Tylenchina</taxon>
        <taxon>Tylenchomorpha</taxon>
        <taxon>Tylenchoidea</taxon>
        <taxon>Meloidogynidae</taxon>
        <taxon>Meloidogyninae</taxon>
        <taxon>Meloidogyne</taxon>
    </lineage>
</organism>
<sequence>MEYRTILGTVTFSKGVHYWEVSVDRYDGNADIVIGVAQPSVNRHAMLGKDLHGWSMYVDGERSWFFHNDTHHGRMSGGVNVCDSLIGVLMDCDRGTLSFAINERPICIDAFKNMPRGLYCPAFSVNCKSTITIHSGLKAACAVVLYNPTSYEACLAAATAECTATGPVYPLCYAAAEVACACILL</sequence>
<dbReference type="InterPro" id="IPR001870">
    <property type="entry name" value="B30.2/SPRY"/>
</dbReference>
<dbReference type="AlphaFoldDB" id="A0A915NSE6"/>
<dbReference type="PANTHER" id="PTHR24099:SF15">
    <property type="entry name" value="E3 UBIQUITIN-PROTEIN LIGASE TRIM9"/>
    <property type="match status" value="1"/>
</dbReference>
<dbReference type="SUPFAM" id="SSF49899">
    <property type="entry name" value="Concanavalin A-like lectins/glucanases"/>
    <property type="match status" value="1"/>
</dbReference>
<dbReference type="Proteomes" id="UP000887560">
    <property type="component" value="Unplaced"/>
</dbReference>
<dbReference type="WBParaSite" id="scf7180000419950.g4529">
    <property type="protein sequence ID" value="scf7180000419950.g4529"/>
    <property type="gene ID" value="scf7180000419950.g4529"/>
</dbReference>
<dbReference type="Pfam" id="PF00622">
    <property type="entry name" value="SPRY"/>
    <property type="match status" value="1"/>
</dbReference>
<protein>
    <submittedName>
        <fullName evidence="3">B30.2/SPRY domain-containing protein</fullName>
    </submittedName>
</protein>
<dbReference type="PROSITE" id="PS50188">
    <property type="entry name" value="B302_SPRY"/>
    <property type="match status" value="1"/>
</dbReference>
<reference evidence="3" key="1">
    <citation type="submission" date="2022-11" db="UniProtKB">
        <authorList>
            <consortium name="WormBaseParasite"/>
        </authorList>
    </citation>
    <scope>IDENTIFICATION</scope>
</reference>